<dbReference type="Proteomes" id="UP000887575">
    <property type="component" value="Unassembled WGS sequence"/>
</dbReference>
<sequence length="82" mass="9535">MLVIQISPSFICYSTAMSWFAWCKQMDLQWENVQVSRLLFQRTTGATRGQTSVNTLSIVVQPLAKRRQQVELRMFRILPDAN</sequence>
<dbReference type="WBParaSite" id="MBELARI_LOCUS13718">
    <property type="protein sequence ID" value="MBELARI_LOCUS13718"/>
    <property type="gene ID" value="MBELARI_LOCUS13718"/>
</dbReference>
<evidence type="ECO:0000313" key="1">
    <source>
        <dbReference type="Proteomes" id="UP000887575"/>
    </source>
</evidence>
<evidence type="ECO:0000313" key="2">
    <source>
        <dbReference type="WBParaSite" id="MBELARI_LOCUS13718"/>
    </source>
</evidence>
<keyword evidence="1" id="KW-1185">Reference proteome</keyword>
<name>A0AAF3J3E1_9BILA</name>
<protein>
    <submittedName>
        <fullName evidence="2">Uncharacterized protein</fullName>
    </submittedName>
</protein>
<dbReference type="AlphaFoldDB" id="A0AAF3J3E1"/>
<organism evidence="1 2">
    <name type="scientific">Mesorhabditis belari</name>
    <dbReference type="NCBI Taxonomy" id="2138241"/>
    <lineage>
        <taxon>Eukaryota</taxon>
        <taxon>Metazoa</taxon>
        <taxon>Ecdysozoa</taxon>
        <taxon>Nematoda</taxon>
        <taxon>Chromadorea</taxon>
        <taxon>Rhabditida</taxon>
        <taxon>Rhabditina</taxon>
        <taxon>Rhabditomorpha</taxon>
        <taxon>Rhabditoidea</taxon>
        <taxon>Rhabditidae</taxon>
        <taxon>Mesorhabditinae</taxon>
        <taxon>Mesorhabditis</taxon>
    </lineage>
</organism>
<proteinExistence type="predicted"/>
<accession>A0AAF3J3E1</accession>
<reference evidence="2" key="1">
    <citation type="submission" date="2024-02" db="UniProtKB">
        <authorList>
            <consortium name="WormBaseParasite"/>
        </authorList>
    </citation>
    <scope>IDENTIFICATION</scope>
</reference>